<name>K9WLL4_9CYAN</name>
<proteinExistence type="predicted"/>
<reference evidence="3 4" key="1">
    <citation type="submission" date="2012-06" db="EMBL/GenBank/DDBJ databases">
        <title>Finished chromosome of genome of Microcoleus sp. PCC 7113.</title>
        <authorList>
            <consortium name="US DOE Joint Genome Institute"/>
            <person name="Gugger M."/>
            <person name="Coursin T."/>
            <person name="Rippka R."/>
            <person name="Tandeau De Marsac N."/>
            <person name="Huntemann M."/>
            <person name="Wei C.-L."/>
            <person name="Han J."/>
            <person name="Detter J.C."/>
            <person name="Han C."/>
            <person name="Tapia R."/>
            <person name="Chen A."/>
            <person name="Kyrpides N."/>
            <person name="Mavromatis K."/>
            <person name="Markowitz V."/>
            <person name="Szeto E."/>
            <person name="Ivanova N."/>
            <person name="Pagani I."/>
            <person name="Pati A."/>
            <person name="Goodwin L."/>
            <person name="Nordberg H.P."/>
            <person name="Cantor M.N."/>
            <person name="Hua S.X."/>
            <person name="Woyke T."/>
            <person name="Kerfeld C.A."/>
        </authorList>
    </citation>
    <scope>NUCLEOTIDE SEQUENCE [LARGE SCALE GENOMIC DNA]</scope>
    <source>
        <strain evidence="3 4">PCC 7113</strain>
    </source>
</reference>
<dbReference type="KEGG" id="mic:Mic7113_5038"/>
<keyword evidence="4" id="KW-1185">Reference proteome</keyword>
<dbReference type="AlphaFoldDB" id="K9WLL4"/>
<evidence type="ECO:0000313" key="3">
    <source>
        <dbReference type="EMBL" id="AFZ20696.1"/>
    </source>
</evidence>
<dbReference type="GO" id="GO:0016757">
    <property type="term" value="F:glycosyltransferase activity"/>
    <property type="evidence" value="ECO:0007669"/>
    <property type="project" value="UniProtKB-KW"/>
</dbReference>
<organism evidence="3 4">
    <name type="scientific">Allocoleopsis franciscana PCC 7113</name>
    <dbReference type="NCBI Taxonomy" id="1173027"/>
    <lineage>
        <taxon>Bacteria</taxon>
        <taxon>Bacillati</taxon>
        <taxon>Cyanobacteriota</taxon>
        <taxon>Cyanophyceae</taxon>
        <taxon>Coleofasciculales</taxon>
        <taxon>Coleofasciculaceae</taxon>
        <taxon>Allocoleopsis</taxon>
        <taxon>Allocoleopsis franciscana</taxon>
    </lineage>
</organism>
<sequence length="376" mass="42743">MQNPVTKVLFSVGIGKLKAPFTYLSSPRFKQYAEYHGFEYCEITEYTAVTHRDPKWIKIHYILQLLDELNSGDLISFLDADIAVVRGDIELTTNKSIAFAVDSGGTVNTGVLVVRVTQFSKQFFEAVWNRTDCEEHIWQDNLAAIKVLHELGQDELDQYIEILPNCLNTTLVKGEYLPYDQYLINPCLEPIRFRHFAGGQPWFEEYFSQPIVFDCVSESHLGTPQTLVMDALDETTLQPLNLKANNYIIFPNWQAPEKAVYSELAEVIKHFATHPPDIKTALWIDTSGISDEDAGLILSDVVMKLLVESDLEVSEELEISLIGKLEAIQWQALLRRIPVRIVLKHENQQALAQLRGQLASFYPILWTGTDDSLAYS</sequence>
<dbReference type="Proteomes" id="UP000010471">
    <property type="component" value="Chromosome"/>
</dbReference>
<dbReference type="RefSeq" id="WP_015184829.1">
    <property type="nucleotide sequence ID" value="NC_019738.1"/>
</dbReference>
<dbReference type="PANTHER" id="PTHR31306">
    <property type="entry name" value="ALPHA-1,6-MANNOSYLTRANSFERASE MNN11-RELATED"/>
    <property type="match status" value="1"/>
</dbReference>
<dbReference type="STRING" id="1173027.Mic7113_5038"/>
<dbReference type="InterPro" id="IPR008630">
    <property type="entry name" value="Glyco_trans_34"/>
</dbReference>
<dbReference type="GO" id="GO:0006487">
    <property type="term" value="P:protein N-linked glycosylation"/>
    <property type="evidence" value="ECO:0007669"/>
    <property type="project" value="TreeGrafter"/>
</dbReference>
<dbReference type="InterPro" id="IPR029044">
    <property type="entry name" value="Nucleotide-diphossugar_trans"/>
</dbReference>
<dbReference type="SUPFAM" id="SSF53448">
    <property type="entry name" value="Nucleotide-diphospho-sugar transferases"/>
    <property type="match status" value="1"/>
</dbReference>
<evidence type="ECO:0000313" key="4">
    <source>
        <dbReference type="Proteomes" id="UP000010471"/>
    </source>
</evidence>
<dbReference type="EMBL" id="CP003630">
    <property type="protein sequence ID" value="AFZ20696.1"/>
    <property type="molecule type" value="Genomic_DNA"/>
</dbReference>
<keyword evidence="1" id="KW-0328">Glycosyltransferase</keyword>
<protein>
    <submittedName>
        <fullName evidence="3">Uncharacterized protein</fullName>
    </submittedName>
</protein>
<dbReference type="Gene3D" id="3.90.550.10">
    <property type="entry name" value="Spore Coat Polysaccharide Biosynthesis Protein SpsA, Chain A"/>
    <property type="match status" value="1"/>
</dbReference>
<dbReference type="OrthoDB" id="9797829at2"/>
<evidence type="ECO:0000256" key="1">
    <source>
        <dbReference type="ARBA" id="ARBA00022676"/>
    </source>
</evidence>
<dbReference type="PANTHER" id="PTHR31306:SF4">
    <property type="entry name" value="ALPHA-1,2-GALACTOSYLTRANSFERASE"/>
    <property type="match status" value="1"/>
</dbReference>
<dbReference type="GO" id="GO:0016020">
    <property type="term" value="C:membrane"/>
    <property type="evidence" value="ECO:0007669"/>
    <property type="project" value="InterPro"/>
</dbReference>
<dbReference type="HOGENOM" id="CLU_735313_0_0_3"/>
<dbReference type="eggNOG" id="COG0438">
    <property type="taxonomic scope" value="Bacteria"/>
</dbReference>
<accession>K9WLL4</accession>
<evidence type="ECO:0000256" key="2">
    <source>
        <dbReference type="ARBA" id="ARBA00022679"/>
    </source>
</evidence>
<gene>
    <name evidence="3" type="ORF">Mic7113_5038</name>
</gene>
<keyword evidence="2" id="KW-0808">Transferase</keyword>